<evidence type="ECO:0000256" key="1">
    <source>
        <dbReference type="SAM" id="Coils"/>
    </source>
</evidence>
<feature type="transmembrane region" description="Helical" evidence="3">
    <location>
        <begin position="227"/>
        <end position="247"/>
    </location>
</feature>
<comment type="caution">
    <text evidence="4">The sequence shown here is derived from an EMBL/GenBank/DDBJ whole genome shotgun (WGS) entry which is preliminary data.</text>
</comment>
<name>A0A5B7DC96_PORTR</name>
<dbReference type="OrthoDB" id="10064612at2759"/>
<proteinExistence type="predicted"/>
<keyword evidence="5" id="KW-1185">Reference proteome</keyword>
<keyword evidence="3" id="KW-0812">Transmembrane</keyword>
<dbReference type="Proteomes" id="UP000324222">
    <property type="component" value="Unassembled WGS sequence"/>
</dbReference>
<evidence type="ECO:0000313" key="4">
    <source>
        <dbReference type="EMBL" id="MPC18971.1"/>
    </source>
</evidence>
<keyword evidence="3" id="KW-1133">Transmembrane helix</keyword>
<feature type="region of interest" description="Disordered" evidence="2">
    <location>
        <begin position="192"/>
        <end position="221"/>
    </location>
</feature>
<evidence type="ECO:0000256" key="2">
    <source>
        <dbReference type="SAM" id="MobiDB-lite"/>
    </source>
</evidence>
<reference evidence="4 5" key="1">
    <citation type="submission" date="2019-05" db="EMBL/GenBank/DDBJ databases">
        <title>Another draft genome of Portunus trituberculatus and its Hox gene families provides insights of decapod evolution.</title>
        <authorList>
            <person name="Jeong J.-H."/>
            <person name="Song I."/>
            <person name="Kim S."/>
            <person name="Choi T."/>
            <person name="Kim D."/>
            <person name="Ryu S."/>
            <person name="Kim W."/>
        </authorList>
    </citation>
    <scope>NUCLEOTIDE SEQUENCE [LARGE SCALE GENOMIC DNA]</scope>
    <source>
        <tissue evidence="4">Muscle</tissue>
    </source>
</reference>
<gene>
    <name evidence="4" type="ORF">E2C01_011872</name>
</gene>
<accession>A0A5B7DC96</accession>
<sequence>MSDLLDKYKTDKETKLKIAEEELQKSQSQNTQLMKEKNELLAKIKAQINNCNANEKVKIAITQAMKNEVEKVSIPPTMSPNIKTPSPESYLDIMNTFAKPSIPLAPRMSSILKTSRRTLLPPEFQKRVVFKPLTSTRDYTSGESSSDAYALEAADSDESFEEIRRVRRYPNIRPEIVPRASVAPFLPKITTPQKIPSSHNEHNMNNEVNRGPPANSSKRKRESVTGVIFNTSILTALLCIEVVPLTITTYCSL</sequence>
<dbReference type="EMBL" id="VSRR010000726">
    <property type="protein sequence ID" value="MPC18971.1"/>
    <property type="molecule type" value="Genomic_DNA"/>
</dbReference>
<keyword evidence="3" id="KW-0472">Membrane</keyword>
<organism evidence="4 5">
    <name type="scientific">Portunus trituberculatus</name>
    <name type="common">Swimming crab</name>
    <name type="synonym">Neptunus trituberculatus</name>
    <dbReference type="NCBI Taxonomy" id="210409"/>
    <lineage>
        <taxon>Eukaryota</taxon>
        <taxon>Metazoa</taxon>
        <taxon>Ecdysozoa</taxon>
        <taxon>Arthropoda</taxon>
        <taxon>Crustacea</taxon>
        <taxon>Multicrustacea</taxon>
        <taxon>Malacostraca</taxon>
        <taxon>Eumalacostraca</taxon>
        <taxon>Eucarida</taxon>
        <taxon>Decapoda</taxon>
        <taxon>Pleocyemata</taxon>
        <taxon>Brachyura</taxon>
        <taxon>Eubrachyura</taxon>
        <taxon>Portunoidea</taxon>
        <taxon>Portunidae</taxon>
        <taxon>Portuninae</taxon>
        <taxon>Portunus</taxon>
    </lineage>
</organism>
<dbReference type="AlphaFoldDB" id="A0A5B7DC96"/>
<keyword evidence="1" id="KW-0175">Coiled coil</keyword>
<protein>
    <submittedName>
        <fullName evidence="4">Uncharacterized protein</fullName>
    </submittedName>
</protein>
<evidence type="ECO:0000256" key="3">
    <source>
        <dbReference type="SAM" id="Phobius"/>
    </source>
</evidence>
<evidence type="ECO:0000313" key="5">
    <source>
        <dbReference type="Proteomes" id="UP000324222"/>
    </source>
</evidence>
<feature type="coiled-coil region" evidence="1">
    <location>
        <begin position="9"/>
        <end position="54"/>
    </location>
</feature>